<dbReference type="PROSITE" id="PS50044">
    <property type="entry name" value="SIGMA54_3"/>
    <property type="match status" value="1"/>
</dbReference>
<keyword evidence="4" id="KW-0548">Nucleotidyltransferase</keyword>
<evidence type="ECO:0000256" key="4">
    <source>
        <dbReference type="ARBA" id="ARBA00022695"/>
    </source>
</evidence>
<dbReference type="GO" id="GO:0001216">
    <property type="term" value="F:DNA-binding transcription activator activity"/>
    <property type="evidence" value="ECO:0007669"/>
    <property type="project" value="InterPro"/>
</dbReference>
<dbReference type="GO" id="GO:0006352">
    <property type="term" value="P:DNA-templated transcription initiation"/>
    <property type="evidence" value="ECO:0007669"/>
    <property type="project" value="InterPro"/>
</dbReference>
<dbReference type="GO" id="GO:0003677">
    <property type="term" value="F:DNA binding"/>
    <property type="evidence" value="ECO:0007669"/>
    <property type="project" value="UniProtKB-KW"/>
</dbReference>
<evidence type="ECO:0000313" key="12">
    <source>
        <dbReference type="Proteomes" id="UP000650616"/>
    </source>
</evidence>
<evidence type="ECO:0000256" key="1">
    <source>
        <dbReference type="ARBA" id="ARBA00008798"/>
    </source>
</evidence>
<keyword evidence="6" id="KW-0731">Sigma factor</keyword>
<dbReference type="GO" id="GO:0000428">
    <property type="term" value="C:DNA-directed RNA polymerase complex"/>
    <property type="evidence" value="ECO:0007669"/>
    <property type="project" value="UniProtKB-KW"/>
</dbReference>
<dbReference type="Proteomes" id="UP000650616">
    <property type="component" value="Unassembled WGS sequence"/>
</dbReference>
<keyword evidence="2" id="KW-0240">DNA-directed RNA polymerase</keyword>
<keyword evidence="7" id="KW-0238">DNA-binding</keyword>
<dbReference type="InterPro" id="IPR038709">
    <property type="entry name" value="RpoN_core-bd_sf"/>
</dbReference>
<dbReference type="PRINTS" id="PR00045">
    <property type="entry name" value="SIGMA54FCT"/>
</dbReference>
<sequence>MLRQTQALSPKLKLNQTLRSWLPILQSSLDELKETLEPFVENNPFASIEQNSSHVNSKRNFFKEISKNSISDTLEATSIQKQSLYEKLYEQINPPLFPTLKSQNIAYKIIECINNEGYFEYDDEILSEFDDAQVESIRARFAYLEPSGVGAKSLKESFLFQLEEVECEAKIYENVKKIIENFEDIEQMTKLKGYKEALELIKKFKNPPAIEYLEDVATAVADIAIKTDDNGISVSVNDGFYPEILLDTQGLDEANEFVSSRIKEARALIDALEMRKATLYKIGLMIVEYQYDYFFGGDIKPMKLKNLADDLGRNPSTISRAIANKYLECSRGTIPLKKFFATGLDEEVSNEAIKGFLLELIKKESPQKPLSDLKILELIKANFNIPLVRRTITKYRKSLNIGSSSERKKIYAIKH</sequence>
<dbReference type="NCBIfam" id="TIGR02395">
    <property type="entry name" value="rpoN_sigma"/>
    <property type="match status" value="1"/>
</dbReference>
<feature type="domain" description="RNA polymerase sigma factor 54 DNA-binding" evidence="9">
    <location>
        <begin position="256"/>
        <end position="409"/>
    </location>
</feature>
<dbReference type="GO" id="GO:0016779">
    <property type="term" value="F:nucleotidyltransferase activity"/>
    <property type="evidence" value="ECO:0007669"/>
    <property type="project" value="UniProtKB-KW"/>
</dbReference>
<proteinExistence type="inferred from homology"/>
<evidence type="ECO:0000256" key="7">
    <source>
        <dbReference type="ARBA" id="ARBA00023125"/>
    </source>
</evidence>
<evidence type="ECO:0000256" key="5">
    <source>
        <dbReference type="ARBA" id="ARBA00023015"/>
    </source>
</evidence>
<evidence type="ECO:0000256" key="6">
    <source>
        <dbReference type="ARBA" id="ARBA00023082"/>
    </source>
</evidence>
<dbReference type="Pfam" id="PF04963">
    <property type="entry name" value="Sigma54_CBD"/>
    <property type="match status" value="1"/>
</dbReference>
<dbReference type="Gene3D" id="1.10.10.60">
    <property type="entry name" value="Homeodomain-like"/>
    <property type="match status" value="1"/>
</dbReference>
<evidence type="ECO:0000256" key="2">
    <source>
        <dbReference type="ARBA" id="ARBA00022478"/>
    </source>
</evidence>
<dbReference type="NCBIfam" id="NF004602">
    <property type="entry name" value="PRK05932.2-4"/>
    <property type="match status" value="1"/>
</dbReference>
<dbReference type="PROSITE" id="PS00718">
    <property type="entry name" value="SIGMA54_2"/>
    <property type="match status" value="1"/>
</dbReference>
<dbReference type="Pfam" id="PF04552">
    <property type="entry name" value="Sigma54_DBD"/>
    <property type="match status" value="1"/>
</dbReference>
<dbReference type="Gene3D" id="1.10.10.1330">
    <property type="entry name" value="RNA polymerase sigma-54 factor, core-binding domain"/>
    <property type="match status" value="1"/>
</dbReference>
<dbReference type="RefSeq" id="WP_169971696.1">
    <property type="nucleotide sequence ID" value="NZ_CP012545.1"/>
</dbReference>
<feature type="domain" description="RNA polymerase sigma factor 54 core-binding" evidence="10">
    <location>
        <begin position="75"/>
        <end position="247"/>
    </location>
</feature>
<evidence type="ECO:0000256" key="3">
    <source>
        <dbReference type="ARBA" id="ARBA00022679"/>
    </source>
</evidence>
<accession>A0AAW3ZS70</accession>
<keyword evidence="12" id="KW-1185">Reference proteome</keyword>
<evidence type="ECO:0000256" key="8">
    <source>
        <dbReference type="ARBA" id="ARBA00023163"/>
    </source>
</evidence>
<evidence type="ECO:0000313" key="11">
    <source>
        <dbReference type="EMBL" id="MBE3608044.1"/>
    </source>
</evidence>
<keyword evidence="5" id="KW-0805">Transcription regulation</keyword>
<evidence type="ECO:0000259" key="10">
    <source>
        <dbReference type="Pfam" id="PF04963"/>
    </source>
</evidence>
<comment type="similarity">
    <text evidence="1">Belongs to the sigma-54 factor family.</text>
</comment>
<dbReference type="InterPro" id="IPR007046">
    <property type="entry name" value="RNA_pol_sigma_54_core-bd"/>
</dbReference>
<name>A0AAW3ZS70_9BACT</name>
<dbReference type="PIRSF" id="PIRSF000774">
    <property type="entry name" value="RpoN"/>
    <property type="match status" value="1"/>
</dbReference>
<gene>
    <name evidence="11" type="ORF">CCAL9337_04785</name>
</gene>
<dbReference type="EMBL" id="LIWG01000004">
    <property type="protein sequence ID" value="MBE3608044.1"/>
    <property type="molecule type" value="Genomic_DNA"/>
</dbReference>
<dbReference type="Pfam" id="PF00309">
    <property type="entry name" value="Sigma54_AID"/>
    <property type="match status" value="1"/>
</dbReference>
<dbReference type="InterPro" id="IPR007634">
    <property type="entry name" value="RNA_pol_sigma_54_DNA-bd"/>
</dbReference>
<evidence type="ECO:0000259" key="9">
    <source>
        <dbReference type="Pfam" id="PF04552"/>
    </source>
</evidence>
<keyword evidence="3" id="KW-0808">Transferase</keyword>
<dbReference type="GO" id="GO:0016987">
    <property type="term" value="F:sigma factor activity"/>
    <property type="evidence" value="ECO:0007669"/>
    <property type="project" value="UniProtKB-KW"/>
</dbReference>
<protein>
    <submittedName>
        <fullName evidence="11">RNA polymerase factor sigma-54</fullName>
    </submittedName>
</protein>
<reference evidence="11 12" key="1">
    <citation type="submission" date="2015-08" db="EMBL/GenBank/DDBJ databases">
        <title>Comparative genomics of the Campylobacter concisus group.</title>
        <authorList>
            <person name="Yee E."/>
            <person name="Chapman M.H."/>
            <person name="Huynh S."/>
            <person name="Bono J.L."/>
            <person name="On S.L."/>
            <person name="St Leger J."/>
            <person name="Foster G."/>
            <person name="Parker C.T."/>
            <person name="Miller W.G."/>
        </authorList>
    </citation>
    <scope>NUCLEOTIDE SEQUENCE [LARGE SCALE GENOMIC DNA]</scope>
    <source>
        <strain evidence="11 12">RM9337</strain>
    </source>
</reference>
<comment type="caution">
    <text evidence="11">The sequence shown here is derived from an EMBL/GenBank/DDBJ whole genome shotgun (WGS) entry which is preliminary data.</text>
</comment>
<dbReference type="InterPro" id="IPR000394">
    <property type="entry name" value="RNA_pol_sigma_54"/>
</dbReference>
<organism evidence="11 12">
    <name type="scientific">Campylobacter californiensis</name>
    <dbReference type="NCBI Taxonomy" id="1032243"/>
    <lineage>
        <taxon>Bacteria</taxon>
        <taxon>Pseudomonadati</taxon>
        <taxon>Campylobacterota</taxon>
        <taxon>Epsilonproteobacteria</taxon>
        <taxon>Campylobacterales</taxon>
        <taxon>Campylobacteraceae</taxon>
        <taxon>Campylobacter</taxon>
    </lineage>
</organism>
<dbReference type="PANTHER" id="PTHR32248">
    <property type="entry name" value="RNA POLYMERASE SIGMA-54 FACTOR"/>
    <property type="match status" value="1"/>
</dbReference>
<keyword evidence="8" id="KW-0804">Transcription</keyword>
<dbReference type="AlphaFoldDB" id="A0AAW3ZS70"/>
<dbReference type="PANTHER" id="PTHR32248:SF4">
    <property type="entry name" value="RNA POLYMERASE SIGMA-54 FACTOR"/>
    <property type="match status" value="1"/>
</dbReference>